<dbReference type="GO" id="GO:0000155">
    <property type="term" value="F:phosphorelay sensor kinase activity"/>
    <property type="evidence" value="ECO:0007669"/>
    <property type="project" value="InterPro"/>
</dbReference>
<evidence type="ECO:0000259" key="8">
    <source>
        <dbReference type="PROSITE" id="PS50109"/>
    </source>
</evidence>
<feature type="region of interest" description="Disordered" evidence="7">
    <location>
        <begin position="56"/>
        <end position="81"/>
    </location>
</feature>
<evidence type="ECO:0000256" key="7">
    <source>
        <dbReference type="SAM" id="MobiDB-lite"/>
    </source>
</evidence>
<keyword evidence="10" id="KW-1185">Reference proteome</keyword>
<dbReference type="CDD" id="cd00075">
    <property type="entry name" value="HATPase"/>
    <property type="match status" value="1"/>
</dbReference>
<evidence type="ECO:0000256" key="4">
    <source>
        <dbReference type="ARBA" id="ARBA00022679"/>
    </source>
</evidence>
<dbReference type="CDD" id="cd00082">
    <property type="entry name" value="HisKA"/>
    <property type="match status" value="1"/>
</dbReference>
<dbReference type="Proteomes" id="UP000541185">
    <property type="component" value="Unassembled WGS sequence"/>
</dbReference>
<dbReference type="SUPFAM" id="SSF47384">
    <property type="entry name" value="Homodimeric domain of signal transducing histidine kinase"/>
    <property type="match status" value="1"/>
</dbReference>
<dbReference type="InterPro" id="IPR050736">
    <property type="entry name" value="Sensor_HK_Regulatory"/>
</dbReference>
<keyword evidence="5 9" id="KW-0418">Kinase</keyword>
<dbReference type="PANTHER" id="PTHR43711:SF1">
    <property type="entry name" value="HISTIDINE KINASE 1"/>
    <property type="match status" value="1"/>
</dbReference>
<dbReference type="Pfam" id="PF00512">
    <property type="entry name" value="HisKA"/>
    <property type="match status" value="1"/>
</dbReference>
<evidence type="ECO:0000256" key="1">
    <source>
        <dbReference type="ARBA" id="ARBA00000085"/>
    </source>
</evidence>
<keyword evidence="6" id="KW-0902">Two-component regulatory system</keyword>
<dbReference type="EC" id="2.7.13.3" evidence="2"/>
<evidence type="ECO:0000256" key="3">
    <source>
        <dbReference type="ARBA" id="ARBA00022553"/>
    </source>
</evidence>
<feature type="compositionally biased region" description="Polar residues" evidence="7">
    <location>
        <begin position="66"/>
        <end position="76"/>
    </location>
</feature>
<sequence>MNLAQVAIDEIESIVDEWVEFARGKEVASQAMTPEQLADHAKLLLLAIVADVGSSREAGAPHDKSTGTSADSSPDITRTARKHAAQRFQQGFSLPQLVSEFRALRASVIRRWAGQLPPVRAEDLDELTRFGEAMDQALSESTSLYSRKVDDSRNLLLGVLGHDLRTPLGVIHMSASYLLRTDTLDGAQTKSVARILTSAERMTGMVRDILEFTRTALGETLPLMTAPADLGEIARQIVAEVATVHPEARIDLACEGTITGHWDAARVGQMLANLVANAVQHGAAQPVSVTVTGADTAVTVQVHNKGAPIPAEAQQNLFVPLRQTAGGARERRAGSSGLGLGLYITREIAVAHGGSVTVRSDDEGTTFSVRLPRTPPSREGGGGA</sequence>
<proteinExistence type="predicted"/>
<evidence type="ECO:0000256" key="2">
    <source>
        <dbReference type="ARBA" id="ARBA00012438"/>
    </source>
</evidence>
<dbReference type="SMART" id="SM00387">
    <property type="entry name" value="HATPase_c"/>
    <property type="match status" value="1"/>
</dbReference>
<dbReference type="InterPro" id="IPR036890">
    <property type="entry name" value="HATPase_C_sf"/>
</dbReference>
<organism evidence="9 10">
    <name type="scientific">Ramlibacter agri</name>
    <dbReference type="NCBI Taxonomy" id="2728837"/>
    <lineage>
        <taxon>Bacteria</taxon>
        <taxon>Pseudomonadati</taxon>
        <taxon>Pseudomonadota</taxon>
        <taxon>Betaproteobacteria</taxon>
        <taxon>Burkholderiales</taxon>
        <taxon>Comamonadaceae</taxon>
        <taxon>Ramlibacter</taxon>
    </lineage>
</organism>
<dbReference type="EMBL" id="JABBFX010000006">
    <property type="protein sequence ID" value="NML48617.1"/>
    <property type="molecule type" value="Genomic_DNA"/>
</dbReference>
<evidence type="ECO:0000313" key="10">
    <source>
        <dbReference type="Proteomes" id="UP000541185"/>
    </source>
</evidence>
<protein>
    <recommendedName>
        <fullName evidence="2">histidine kinase</fullName>
        <ecNumber evidence="2">2.7.13.3</ecNumber>
    </recommendedName>
</protein>
<dbReference type="InterPro" id="IPR003594">
    <property type="entry name" value="HATPase_dom"/>
</dbReference>
<dbReference type="Gene3D" id="1.10.287.130">
    <property type="match status" value="1"/>
</dbReference>
<dbReference type="InterPro" id="IPR005467">
    <property type="entry name" value="His_kinase_dom"/>
</dbReference>
<comment type="caution">
    <text evidence="9">The sequence shown here is derived from an EMBL/GenBank/DDBJ whole genome shotgun (WGS) entry which is preliminary data.</text>
</comment>
<dbReference type="InterPro" id="IPR036097">
    <property type="entry name" value="HisK_dim/P_sf"/>
</dbReference>
<dbReference type="Pfam" id="PF02518">
    <property type="entry name" value="HATPase_c"/>
    <property type="match status" value="1"/>
</dbReference>
<dbReference type="InterPro" id="IPR025751">
    <property type="entry name" value="RsbRD_N_dom"/>
</dbReference>
<comment type="catalytic activity">
    <reaction evidence="1">
        <text>ATP + protein L-histidine = ADP + protein N-phospho-L-histidine.</text>
        <dbReference type="EC" id="2.7.13.3"/>
    </reaction>
</comment>
<feature type="region of interest" description="Disordered" evidence="7">
    <location>
        <begin position="355"/>
        <end position="384"/>
    </location>
</feature>
<evidence type="ECO:0000313" key="9">
    <source>
        <dbReference type="EMBL" id="NML48617.1"/>
    </source>
</evidence>
<dbReference type="SMART" id="SM00388">
    <property type="entry name" value="HisKA"/>
    <property type="match status" value="1"/>
</dbReference>
<evidence type="ECO:0000256" key="6">
    <source>
        <dbReference type="ARBA" id="ARBA00023012"/>
    </source>
</evidence>
<dbReference type="Pfam" id="PF14361">
    <property type="entry name" value="RsbRD_N"/>
    <property type="match status" value="1"/>
</dbReference>
<evidence type="ECO:0000256" key="5">
    <source>
        <dbReference type="ARBA" id="ARBA00022777"/>
    </source>
</evidence>
<gene>
    <name evidence="9" type="ORF">HHL11_33085</name>
</gene>
<dbReference type="PRINTS" id="PR00344">
    <property type="entry name" value="BCTRLSENSOR"/>
</dbReference>
<feature type="domain" description="Histidine kinase" evidence="8">
    <location>
        <begin position="159"/>
        <end position="375"/>
    </location>
</feature>
<dbReference type="InterPro" id="IPR003661">
    <property type="entry name" value="HisK_dim/P_dom"/>
</dbReference>
<accession>A0A848HE05</accession>
<keyword evidence="3" id="KW-0597">Phosphoprotein</keyword>
<dbReference type="Gene3D" id="3.30.565.10">
    <property type="entry name" value="Histidine kinase-like ATPase, C-terminal domain"/>
    <property type="match status" value="1"/>
</dbReference>
<dbReference type="SUPFAM" id="SSF55874">
    <property type="entry name" value="ATPase domain of HSP90 chaperone/DNA topoisomerase II/histidine kinase"/>
    <property type="match status" value="1"/>
</dbReference>
<name>A0A848HE05_9BURK</name>
<dbReference type="AlphaFoldDB" id="A0A848HE05"/>
<dbReference type="PANTHER" id="PTHR43711">
    <property type="entry name" value="TWO-COMPONENT HISTIDINE KINASE"/>
    <property type="match status" value="1"/>
</dbReference>
<reference evidence="9 10" key="1">
    <citation type="submission" date="2020-04" db="EMBL/GenBank/DDBJ databases">
        <title>Ramlibacter sp. G-1-2-2 isolated from soil.</title>
        <authorList>
            <person name="Dahal R.H."/>
        </authorList>
    </citation>
    <scope>NUCLEOTIDE SEQUENCE [LARGE SCALE GENOMIC DNA]</scope>
    <source>
        <strain evidence="9 10">G-1-2-2</strain>
    </source>
</reference>
<dbReference type="InterPro" id="IPR004358">
    <property type="entry name" value="Sig_transdc_His_kin-like_C"/>
</dbReference>
<keyword evidence="4" id="KW-0808">Transferase</keyword>
<dbReference type="PROSITE" id="PS50109">
    <property type="entry name" value="HIS_KIN"/>
    <property type="match status" value="1"/>
</dbReference>
<dbReference type="RefSeq" id="WP_169422951.1">
    <property type="nucleotide sequence ID" value="NZ_JABBFX010000006.1"/>
</dbReference>